<keyword evidence="10 12" id="KW-0472">Membrane</keyword>
<dbReference type="PANTHER" id="PTHR12454:SF11">
    <property type="entry name" value="GH25683P"/>
    <property type="match status" value="1"/>
</dbReference>
<gene>
    <name evidence="13" type="ORF">TCAL_06399</name>
</gene>
<comment type="caution">
    <text evidence="13">The sequence shown here is derived from an EMBL/GenBank/DDBJ whole genome shotgun (WGS) entry which is preliminary data.</text>
</comment>
<keyword evidence="8 12" id="KW-1133">Transmembrane helix</keyword>
<organism evidence="13 14">
    <name type="scientific">Tigriopus californicus</name>
    <name type="common">Marine copepod</name>
    <dbReference type="NCBI Taxonomy" id="6832"/>
    <lineage>
        <taxon>Eukaryota</taxon>
        <taxon>Metazoa</taxon>
        <taxon>Ecdysozoa</taxon>
        <taxon>Arthropoda</taxon>
        <taxon>Crustacea</taxon>
        <taxon>Multicrustacea</taxon>
        <taxon>Hexanauplia</taxon>
        <taxon>Copepoda</taxon>
        <taxon>Harpacticoida</taxon>
        <taxon>Harpacticidae</taxon>
        <taxon>Tigriopus</taxon>
    </lineage>
</organism>
<proteinExistence type="inferred from homology"/>
<dbReference type="PANTHER" id="PTHR12454">
    <property type="entry name" value="TRIMERIC INTRACELLULAR CATION CHANNEL"/>
    <property type="match status" value="1"/>
</dbReference>
<dbReference type="GO" id="GO:0005267">
    <property type="term" value="F:potassium channel activity"/>
    <property type="evidence" value="ECO:0007669"/>
    <property type="project" value="UniProtKB-KW"/>
</dbReference>
<dbReference type="EMBL" id="VCGU01000005">
    <property type="protein sequence ID" value="TRY74809.1"/>
    <property type="molecule type" value="Genomic_DNA"/>
</dbReference>
<keyword evidence="6" id="KW-0631">Potassium channel</keyword>
<keyword evidence="9" id="KW-0406">Ion transport</keyword>
<dbReference type="InterPro" id="IPR007866">
    <property type="entry name" value="TRIC_channel"/>
</dbReference>
<evidence type="ECO:0000256" key="5">
    <source>
        <dbReference type="ARBA" id="ARBA00022692"/>
    </source>
</evidence>
<feature type="transmembrane region" description="Helical" evidence="12">
    <location>
        <begin position="84"/>
        <end position="101"/>
    </location>
</feature>
<dbReference type="Proteomes" id="UP000318571">
    <property type="component" value="Chromosome 2"/>
</dbReference>
<dbReference type="AlphaFoldDB" id="A0A553PAY4"/>
<evidence type="ECO:0008006" key="15">
    <source>
        <dbReference type="Google" id="ProtNLM"/>
    </source>
</evidence>
<keyword evidence="7" id="KW-0630">Potassium</keyword>
<dbReference type="Pfam" id="PF05197">
    <property type="entry name" value="TRIC"/>
    <property type="match status" value="1"/>
</dbReference>
<sequence>MDPEKFLDLANQVTKLKMYPYFDFAHSVMCLLMIREELSTGALQFSRKHPLSCWMSSMAVIFSGSLLANLMMGEPMLSPFKNNNALLIATVAWYLVFYLPFDIGLTVFKSMPVKVVCAALKEVYRAKKVHDGVSHAAKMFPNAYIIMIFIGAVKGSGESFMRIGERLIRGVWTPEVMEFLRPSVDTKACVVASMIFVLDKKTDLISAPHALVYFGIVIFFVYFKMSSLLLGIADPFLPFENLFSALFLGGVLDTLQQTFYGRKKSDDSEEKKD</sequence>
<keyword evidence="3" id="KW-0813">Transport</keyword>
<dbReference type="GO" id="GO:0042802">
    <property type="term" value="F:identical protein binding"/>
    <property type="evidence" value="ECO:0007669"/>
    <property type="project" value="InterPro"/>
</dbReference>
<evidence type="ECO:0000256" key="8">
    <source>
        <dbReference type="ARBA" id="ARBA00022989"/>
    </source>
</evidence>
<evidence type="ECO:0000256" key="2">
    <source>
        <dbReference type="ARBA" id="ARBA00005766"/>
    </source>
</evidence>
<evidence type="ECO:0000256" key="1">
    <source>
        <dbReference type="ARBA" id="ARBA00004127"/>
    </source>
</evidence>
<comment type="similarity">
    <text evidence="2">Belongs to the TMEM38 family.</text>
</comment>
<evidence type="ECO:0000313" key="14">
    <source>
        <dbReference type="Proteomes" id="UP000318571"/>
    </source>
</evidence>
<protein>
    <recommendedName>
        <fullName evidence="15">Trimeric intracellular cation channel type B</fullName>
    </recommendedName>
</protein>
<feature type="transmembrane region" description="Helical" evidence="12">
    <location>
        <begin position="210"/>
        <end position="230"/>
    </location>
</feature>
<dbReference type="GO" id="GO:0016020">
    <property type="term" value="C:membrane"/>
    <property type="evidence" value="ECO:0007669"/>
    <property type="project" value="InterPro"/>
</dbReference>
<dbReference type="OrthoDB" id="195817at2759"/>
<feature type="transmembrane region" description="Helical" evidence="12">
    <location>
        <begin position="54"/>
        <end position="72"/>
    </location>
</feature>
<name>A0A553PAY4_TIGCA</name>
<evidence type="ECO:0000256" key="12">
    <source>
        <dbReference type="SAM" id="Phobius"/>
    </source>
</evidence>
<keyword evidence="11" id="KW-0407">Ion channel</keyword>
<evidence type="ECO:0000256" key="7">
    <source>
        <dbReference type="ARBA" id="ARBA00022958"/>
    </source>
</evidence>
<dbReference type="OMA" id="HNELLRP"/>
<accession>A0A553PAY4</accession>
<evidence type="ECO:0000256" key="11">
    <source>
        <dbReference type="ARBA" id="ARBA00023303"/>
    </source>
</evidence>
<evidence type="ECO:0000313" key="13">
    <source>
        <dbReference type="EMBL" id="TRY74809.1"/>
    </source>
</evidence>
<evidence type="ECO:0000256" key="3">
    <source>
        <dbReference type="ARBA" id="ARBA00022448"/>
    </source>
</evidence>
<reference evidence="13 14" key="1">
    <citation type="journal article" date="2018" name="Nat. Ecol. Evol.">
        <title>Genomic signatures of mitonuclear coevolution across populations of Tigriopus californicus.</title>
        <authorList>
            <person name="Barreto F.S."/>
            <person name="Watson E.T."/>
            <person name="Lima T.G."/>
            <person name="Willett C.S."/>
            <person name="Edmands S."/>
            <person name="Li W."/>
            <person name="Burton R.S."/>
        </authorList>
    </citation>
    <scope>NUCLEOTIDE SEQUENCE [LARGE SCALE GENOMIC DNA]</scope>
    <source>
        <strain evidence="13 14">San Diego</strain>
    </source>
</reference>
<comment type="subcellular location">
    <subcellularLocation>
        <location evidence="1">Endomembrane system</location>
        <topology evidence="1">Multi-pass membrane protein</topology>
    </subcellularLocation>
</comment>
<dbReference type="GO" id="GO:0012505">
    <property type="term" value="C:endomembrane system"/>
    <property type="evidence" value="ECO:0007669"/>
    <property type="project" value="UniProtKB-SubCell"/>
</dbReference>
<evidence type="ECO:0000256" key="4">
    <source>
        <dbReference type="ARBA" id="ARBA00022538"/>
    </source>
</evidence>
<evidence type="ECO:0000256" key="6">
    <source>
        <dbReference type="ARBA" id="ARBA00022826"/>
    </source>
</evidence>
<evidence type="ECO:0000256" key="9">
    <source>
        <dbReference type="ARBA" id="ARBA00023065"/>
    </source>
</evidence>
<keyword evidence="4" id="KW-0633">Potassium transport</keyword>
<keyword evidence="14" id="KW-1185">Reference proteome</keyword>
<keyword evidence="5 12" id="KW-0812">Transmembrane</keyword>
<evidence type="ECO:0000256" key="10">
    <source>
        <dbReference type="ARBA" id="ARBA00023136"/>
    </source>
</evidence>